<dbReference type="InterPro" id="IPR001478">
    <property type="entry name" value="PDZ"/>
</dbReference>
<dbReference type="InterPro" id="IPR040815">
    <property type="entry name" value="Nas2_N"/>
</dbReference>
<dbReference type="Pfam" id="PF00076">
    <property type="entry name" value="RRM_1"/>
    <property type="match status" value="1"/>
</dbReference>
<feature type="region of interest" description="Disordered" evidence="14">
    <location>
        <begin position="673"/>
        <end position="724"/>
    </location>
</feature>
<dbReference type="CDD" id="cd12424">
    <property type="entry name" value="RRM3_hnRNPL_like"/>
    <property type="match status" value="1"/>
</dbReference>
<dbReference type="InterPro" id="IPR044712">
    <property type="entry name" value="SLC25A32-like"/>
</dbReference>
<feature type="repeat" description="Solcar" evidence="12">
    <location>
        <begin position="810"/>
        <end position="899"/>
    </location>
</feature>
<name>A0AAN8FJ73_TRICO</name>
<dbReference type="InterPro" id="IPR012677">
    <property type="entry name" value="Nucleotide-bd_a/b_plait_sf"/>
</dbReference>
<feature type="region of interest" description="Disordered" evidence="14">
    <location>
        <begin position="526"/>
        <end position="564"/>
    </location>
</feature>
<dbReference type="SUPFAM" id="SSF103506">
    <property type="entry name" value="Mitochondrial carrier"/>
    <property type="match status" value="1"/>
</dbReference>
<dbReference type="InterPro" id="IPR023395">
    <property type="entry name" value="MCP_dom_sf"/>
</dbReference>
<dbReference type="InterPro" id="IPR021790">
    <property type="entry name" value="PTBP1-like_RRM2"/>
</dbReference>
<feature type="domain" description="RRM" evidence="15">
    <location>
        <begin position="34"/>
        <end position="108"/>
    </location>
</feature>
<evidence type="ECO:0000256" key="13">
    <source>
        <dbReference type="SAM" id="Coils"/>
    </source>
</evidence>
<dbReference type="Pfam" id="PF22976">
    <property type="entry name" value="RRM_10"/>
    <property type="match status" value="1"/>
</dbReference>
<sequence>MQSQTNKSSSSPIVPMKRFRRDELADPTNPEPSLVVHVRNLNPKATEADLIEALGTFGLIAYVTVIPAQKMALVEFEDIKAARDCVTFAASNLIFVAGDAALFNYSTSQNIQRLGFESENPCKVLVITVYNAQYPIDVHVIHQICEPHAKVLRIAIVRKSMMQALVEFESAENAKKVKHAINGADIYSGCCTLKVEFAKPEYVKVTRQDGDQWDYTLGEGGRPGPLEPRTPRKTLLPGAGPSGPAGYGYPKPGYPGRSGENGYPPDDHYGFRGSLSLRGYDTYRGAVRGRGGPRQFSDYPGDYGDCEPAHYPPLGGTGCVLMIYGIDHEKLNCEKLFNLLCQYGNVLRIRFMATKKDTAMAELGTPTAVGNALKYLQGVTLFGLTLQLKPSIQAAVREVTDPFELPDGSPSFRDYSMSALQRFSTPDQAARNRLIYPTNVLHWYNAPVNMDEAKIRQIFAERNAPELKSVTVFVGKSDRSSSGLVELESIEKANEALALANHTPVVSPLGKTPYIVKLAYATPSRRRDDLSEEAGGGDDGSGGSARGGFRGGFRGSRRGMGNGYRGGRGGHRGILYVLEDFLVYGTQLQRMGAKEEAKRLIARRDQVDAEIENNLEVLKRNDCTMDSPLVDKEGFPFSHIDVYSVRQARHNIICLRNDRKALTDEIEKAIERSHAEVRKQKSESGSESDEGPSGENAGASNNDVAKKLDPPPVHRTSNKPFIKATTVIPNSPAAQGGLRADDLIIQYGDLHAGNFKEMKEVSNTTAKFEGQKLRVTVLRNGRAVRLEIYPKRWSGNVFMSKELSSEGPWLRKYDHLIGGFAGGVVSTAVCHPMDLLKIRYSADEGSSIRPKYKSYLHATRTILRAEGFRGLYQGLTPNMVGAALSWGLYMQWYHKIKAVLPFRSPNENIDNFLIGFVAGSAVMCCTNPIWVTKTRLCLQYETGAPKKYSGMVDCLKTIYKEEGTRGLYRGFISGSPGLFGTIHGALQFMIYNRMKAWRCERDGLPKDAALGQTDYLMFSALSKIIATTATFPYQVLRTRMQDHNVEPKGVWRTTTDTVTREGVRGLYKGCLMANLRQLPAAVVTFVTYENVRRYIKNSNI</sequence>
<dbReference type="Gene3D" id="2.30.42.10">
    <property type="match status" value="1"/>
</dbReference>
<evidence type="ECO:0000256" key="1">
    <source>
        <dbReference type="ARBA" id="ARBA00004141"/>
    </source>
</evidence>
<dbReference type="NCBIfam" id="TIGR01649">
    <property type="entry name" value="hnRNP-L_PTB"/>
    <property type="match status" value="1"/>
</dbReference>
<keyword evidence="13" id="KW-0175">Coiled coil</keyword>
<feature type="coiled-coil region" evidence="13">
    <location>
        <begin position="645"/>
        <end position="672"/>
    </location>
</feature>
<dbReference type="InterPro" id="IPR036034">
    <property type="entry name" value="PDZ_sf"/>
</dbReference>
<evidence type="ECO:0000256" key="10">
    <source>
        <dbReference type="ARBA" id="ARBA00023186"/>
    </source>
</evidence>
<keyword evidence="7" id="KW-0677">Repeat</keyword>
<evidence type="ECO:0000256" key="14">
    <source>
        <dbReference type="SAM" id="MobiDB-lite"/>
    </source>
</evidence>
<dbReference type="PROSITE" id="PS50102">
    <property type="entry name" value="RRM"/>
    <property type="match status" value="1"/>
</dbReference>
<evidence type="ECO:0000256" key="6">
    <source>
        <dbReference type="ARBA" id="ARBA00022692"/>
    </source>
</evidence>
<dbReference type="PROSITE" id="PS50920">
    <property type="entry name" value="SOLCAR"/>
    <property type="match status" value="3"/>
</dbReference>
<dbReference type="SMART" id="SM00228">
    <property type="entry name" value="PDZ"/>
    <property type="match status" value="1"/>
</dbReference>
<dbReference type="InterPro" id="IPR000504">
    <property type="entry name" value="RRM_dom"/>
</dbReference>
<keyword evidence="8" id="KW-1133">Transmembrane helix</keyword>
<comment type="subcellular location">
    <subcellularLocation>
        <location evidence="1">Membrane</location>
        <topology evidence="1">Multi-pass membrane protein</topology>
    </subcellularLocation>
</comment>
<feature type="region of interest" description="Disordered" evidence="14">
    <location>
        <begin position="216"/>
        <end position="247"/>
    </location>
</feature>
<dbReference type="GO" id="GO:0005634">
    <property type="term" value="C:nucleus"/>
    <property type="evidence" value="ECO:0007669"/>
    <property type="project" value="InterPro"/>
</dbReference>
<evidence type="ECO:0000259" key="15">
    <source>
        <dbReference type="PROSITE" id="PS50102"/>
    </source>
</evidence>
<keyword evidence="6 12" id="KW-0812">Transmembrane</keyword>
<dbReference type="Pfam" id="PF11835">
    <property type="entry name" value="RRM_8"/>
    <property type="match status" value="1"/>
</dbReference>
<dbReference type="Gene3D" id="1.50.40.10">
    <property type="entry name" value="Mitochondrial carrier domain"/>
    <property type="match status" value="2"/>
</dbReference>
<dbReference type="InterPro" id="IPR055204">
    <property type="entry name" value="HNRNPL_RRM"/>
</dbReference>
<evidence type="ECO:0000256" key="4">
    <source>
        <dbReference type="ARBA" id="ARBA00022448"/>
    </source>
</evidence>
<evidence type="ECO:0000256" key="3">
    <source>
        <dbReference type="ARBA" id="ARBA00006375"/>
    </source>
</evidence>
<dbReference type="Pfam" id="PF18265">
    <property type="entry name" value="Nas2_N"/>
    <property type="match status" value="1"/>
</dbReference>
<dbReference type="CDD" id="cd12427">
    <property type="entry name" value="RRM4_hnRNPL_like"/>
    <property type="match status" value="1"/>
</dbReference>
<evidence type="ECO:0000256" key="9">
    <source>
        <dbReference type="ARBA" id="ARBA00023136"/>
    </source>
</evidence>
<dbReference type="SUPFAM" id="SSF50156">
    <property type="entry name" value="PDZ domain-like"/>
    <property type="match status" value="1"/>
</dbReference>
<dbReference type="Gene3D" id="3.30.70.330">
    <property type="match status" value="4"/>
</dbReference>
<dbReference type="AlphaFoldDB" id="A0AAN8FJ73"/>
<dbReference type="GO" id="GO:0016020">
    <property type="term" value="C:membrane"/>
    <property type="evidence" value="ECO:0007669"/>
    <property type="project" value="UniProtKB-SubCell"/>
</dbReference>
<reference evidence="16 17" key="1">
    <citation type="submission" date="2019-10" db="EMBL/GenBank/DDBJ databases">
        <title>Assembly and Annotation for the nematode Trichostrongylus colubriformis.</title>
        <authorList>
            <person name="Martin J."/>
        </authorList>
    </citation>
    <scope>NUCLEOTIDE SEQUENCE [LARGE SCALE GENOMIC DNA]</scope>
    <source>
        <strain evidence="16">G859</strain>
        <tissue evidence="16">Whole worm</tissue>
    </source>
</reference>
<evidence type="ECO:0000256" key="5">
    <source>
        <dbReference type="ARBA" id="ARBA00022553"/>
    </source>
</evidence>
<keyword evidence="11" id="KW-0694">RNA-binding</keyword>
<dbReference type="GO" id="GO:0003723">
    <property type="term" value="F:RNA binding"/>
    <property type="evidence" value="ECO:0007669"/>
    <property type="project" value="UniProtKB-UniRule"/>
</dbReference>
<feature type="compositionally biased region" description="Gly residues" evidence="14">
    <location>
        <begin position="537"/>
        <end position="564"/>
    </location>
</feature>
<proteinExistence type="inferred from homology"/>
<feature type="repeat" description="Solcar" evidence="12">
    <location>
        <begin position="1014"/>
        <end position="1094"/>
    </location>
</feature>
<dbReference type="Gene3D" id="6.10.140.1710">
    <property type="match status" value="1"/>
</dbReference>
<evidence type="ECO:0000256" key="2">
    <source>
        <dbReference type="ARBA" id="ARBA00005256"/>
    </source>
</evidence>
<evidence type="ECO:0000313" key="16">
    <source>
        <dbReference type="EMBL" id="KAK5977544.1"/>
    </source>
</evidence>
<keyword evidence="4" id="KW-0813">Transport</keyword>
<dbReference type="FunFam" id="2.30.42.10:FF:000107">
    <property type="entry name" value="26S proteasome non-ATPase regulatory subunit 9"/>
    <property type="match status" value="1"/>
</dbReference>
<evidence type="ECO:0000256" key="8">
    <source>
        <dbReference type="ARBA" id="ARBA00022989"/>
    </source>
</evidence>
<dbReference type="InterPro" id="IPR035979">
    <property type="entry name" value="RBD_domain_sf"/>
</dbReference>
<feature type="compositionally biased region" description="Basic and acidic residues" evidence="14">
    <location>
        <begin position="673"/>
        <end position="684"/>
    </location>
</feature>
<dbReference type="InterPro" id="IPR006536">
    <property type="entry name" value="HnRNP-L/PTB"/>
</dbReference>
<keyword evidence="17" id="KW-1185">Reference proteome</keyword>
<organism evidence="16 17">
    <name type="scientific">Trichostrongylus colubriformis</name>
    <name type="common">Black scour worm</name>
    <dbReference type="NCBI Taxonomy" id="6319"/>
    <lineage>
        <taxon>Eukaryota</taxon>
        <taxon>Metazoa</taxon>
        <taxon>Ecdysozoa</taxon>
        <taxon>Nematoda</taxon>
        <taxon>Chromadorea</taxon>
        <taxon>Rhabditida</taxon>
        <taxon>Rhabditina</taxon>
        <taxon>Rhabditomorpha</taxon>
        <taxon>Strongyloidea</taxon>
        <taxon>Trichostrongylidae</taxon>
        <taxon>Trichostrongylus</taxon>
    </lineage>
</organism>
<dbReference type="Proteomes" id="UP001331761">
    <property type="component" value="Unassembled WGS sequence"/>
</dbReference>
<keyword evidence="10" id="KW-0143">Chaperone</keyword>
<comment type="similarity">
    <text evidence="2">Belongs to the proteasome subunit p27 family.</text>
</comment>
<protein>
    <submittedName>
        <fullName evidence="16">HnRNP-L/PTB/hephaestus splicing factor family protein</fullName>
    </submittedName>
</protein>
<evidence type="ECO:0000256" key="7">
    <source>
        <dbReference type="ARBA" id="ARBA00022737"/>
    </source>
</evidence>
<dbReference type="Pfam" id="PF13893">
    <property type="entry name" value="RRM_5"/>
    <property type="match status" value="1"/>
</dbReference>
<dbReference type="PANTHER" id="PTHR45683">
    <property type="entry name" value="MITOCHONDRIAL NICOTINAMIDE ADENINE DINUCLEOTIDE TRANSPORTER 1-RELATED-RELATED"/>
    <property type="match status" value="1"/>
</dbReference>
<dbReference type="SUPFAM" id="SSF54928">
    <property type="entry name" value="RNA-binding domain, RBD"/>
    <property type="match status" value="2"/>
</dbReference>
<gene>
    <name evidence="16" type="ORF">GCK32_004754</name>
</gene>
<feature type="repeat" description="Solcar" evidence="12">
    <location>
        <begin position="906"/>
        <end position="997"/>
    </location>
</feature>
<keyword evidence="5" id="KW-0597">Phosphoprotein</keyword>
<evidence type="ECO:0000256" key="12">
    <source>
        <dbReference type="PROSITE-ProRule" id="PRU00282"/>
    </source>
</evidence>
<evidence type="ECO:0000313" key="17">
    <source>
        <dbReference type="Proteomes" id="UP001331761"/>
    </source>
</evidence>
<evidence type="ECO:0000256" key="11">
    <source>
        <dbReference type="PROSITE-ProRule" id="PRU00176"/>
    </source>
</evidence>
<dbReference type="EMBL" id="WIXE01010478">
    <property type="protein sequence ID" value="KAK5977544.1"/>
    <property type="molecule type" value="Genomic_DNA"/>
</dbReference>
<comment type="caution">
    <text evidence="16">The sequence shown here is derived from an EMBL/GenBank/DDBJ whole genome shotgun (WGS) entry which is preliminary data.</text>
</comment>
<dbReference type="GO" id="GO:0006397">
    <property type="term" value="P:mRNA processing"/>
    <property type="evidence" value="ECO:0007669"/>
    <property type="project" value="InterPro"/>
</dbReference>
<dbReference type="SMART" id="SM00360">
    <property type="entry name" value="RRM"/>
    <property type="match status" value="4"/>
</dbReference>
<dbReference type="GO" id="GO:0006862">
    <property type="term" value="P:nucleotide transport"/>
    <property type="evidence" value="ECO:0007669"/>
    <property type="project" value="InterPro"/>
</dbReference>
<dbReference type="InterPro" id="IPR018108">
    <property type="entry name" value="MCP_transmembrane"/>
</dbReference>
<keyword evidence="9 12" id="KW-0472">Membrane</keyword>
<accession>A0AAN8FJ73</accession>
<dbReference type="GO" id="GO:0055085">
    <property type="term" value="P:transmembrane transport"/>
    <property type="evidence" value="ECO:0007669"/>
    <property type="project" value="InterPro"/>
</dbReference>
<dbReference type="Pfam" id="PF00153">
    <property type="entry name" value="Mito_carr"/>
    <property type="match status" value="3"/>
</dbReference>
<comment type="similarity">
    <text evidence="3">Belongs to the mitochondrial carrier (TC 2.A.29) family.</text>
</comment>